<evidence type="ECO:0000259" key="3">
    <source>
        <dbReference type="PROSITE" id="PS50103"/>
    </source>
</evidence>
<feature type="region of interest" description="Disordered" evidence="2">
    <location>
        <begin position="68"/>
        <end position="91"/>
    </location>
</feature>
<dbReference type="SUPFAM" id="SSF52540">
    <property type="entry name" value="P-loop containing nucleoside triphosphate hydrolases"/>
    <property type="match status" value="1"/>
</dbReference>
<evidence type="ECO:0000256" key="2">
    <source>
        <dbReference type="SAM" id="MobiDB-lite"/>
    </source>
</evidence>
<keyword evidence="1" id="KW-0862">Zinc</keyword>
<dbReference type="InterPro" id="IPR036770">
    <property type="entry name" value="Ankyrin_rpt-contain_sf"/>
</dbReference>
<reference evidence="4" key="1">
    <citation type="submission" date="2014-02" db="EMBL/GenBank/DDBJ databases">
        <title>The Genome Sequence of Trichophyton rubrum (morphotype fischeri) CBS 288.86.</title>
        <authorList>
            <consortium name="The Broad Institute Genomics Platform"/>
            <person name="Cuomo C.A."/>
            <person name="White T.C."/>
            <person name="Graser Y."/>
            <person name="Martinez-Rossi N."/>
            <person name="Heitman J."/>
            <person name="Young S.K."/>
            <person name="Zeng Q."/>
            <person name="Gargeya S."/>
            <person name="Abouelleil A."/>
            <person name="Alvarado L."/>
            <person name="Chapman S.B."/>
            <person name="Gainer-Dewar J."/>
            <person name="Goldberg J."/>
            <person name="Griggs A."/>
            <person name="Gujja S."/>
            <person name="Hansen M."/>
            <person name="Howarth C."/>
            <person name="Imamovic A."/>
            <person name="Larimer J."/>
            <person name="Martinez D."/>
            <person name="Murphy C."/>
            <person name="Pearson M.D."/>
            <person name="Persinoti G."/>
            <person name="Poon T."/>
            <person name="Priest M."/>
            <person name="Roberts A.D."/>
            <person name="Saif S."/>
            <person name="Shea T.D."/>
            <person name="Sykes S.N."/>
            <person name="Wortman J."/>
            <person name="Nusbaum C."/>
            <person name="Birren B."/>
        </authorList>
    </citation>
    <scope>NUCLEOTIDE SEQUENCE [LARGE SCALE GENOMIC DNA]</scope>
    <source>
        <strain evidence="4">CBS 288.86</strain>
    </source>
</reference>
<dbReference type="Gene3D" id="1.25.40.20">
    <property type="entry name" value="Ankyrin repeat-containing domain"/>
    <property type="match status" value="1"/>
</dbReference>
<evidence type="ECO:0000313" key="4">
    <source>
        <dbReference type="EMBL" id="EZF50986.1"/>
    </source>
</evidence>
<proteinExistence type="predicted"/>
<dbReference type="AlphaFoldDB" id="A0A022VY56"/>
<feature type="region of interest" description="Disordered" evidence="2">
    <location>
        <begin position="328"/>
        <end position="353"/>
    </location>
</feature>
<feature type="zinc finger region" description="C3H1-type" evidence="1">
    <location>
        <begin position="7"/>
        <end position="35"/>
    </location>
</feature>
<sequence length="589" mass="65201">MLRTNSTKKAFTCFYWVNGGCKHSADQCKFVHEYTDRVAKPPKPPRYASAWREDRPETKNLIDLLSAGSETSDSKELDSVDTSNQTAEATRPSQIVCRAIESGHDYDLIKELLTNYSQSGGGDTISPEEKLDILLSVIACSRTDLVDLVIENGADPNGTVHNSEIPLLASAILNRNSTSVSIVKLLLAAGADPNSIPKSLWEHGVFTYQSPEPDDDDELMDSGLKALKDTLEESVNVSIRHCLFQATRTLPPLPASVEMYLLPFIKRITRAEHLLIGQRTAIKWVRMFIIMKFMTRTNSPLVMAFVGPAGHGKSSLAKELGTFIPISNLQRVDPDPGEGEDEELSNDTSPTNAPGELEVIFVDKGDKAEYQRVLSFLEGEDAWYYLSEGEKVIIDRSNTLCIIAASSGEDKVMEYYDLNSRELEVELADTANWESRLHRELELFVANDLEKEIGTSLAGHVSCYIPFTPFSKTEAAVLAHSYLLKATDSLAEFHDSLHHAKLGESDNVTFILDAQVEACDNLATTVYVIKLGARSIEQGVFKAVQSQMVQHYLKSDLLKENRGQGENVTNASDRCVTITVGEDFAIRLE</sequence>
<dbReference type="HOGENOM" id="CLU_021319_1_0_1"/>
<feature type="compositionally biased region" description="Acidic residues" evidence="2">
    <location>
        <begin position="335"/>
        <end position="345"/>
    </location>
</feature>
<dbReference type="PROSITE" id="PS50103">
    <property type="entry name" value="ZF_C3H1"/>
    <property type="match status" value="1"/>
</dbReference>
<protein>
    <recommendedName>
        <fullName evidence="3">C3H1-type domain-containing protein</fullName>
    </recommendedName>
</protein>
<accession>A0A022VY56</accession>
<feature type="compositionally biased region" description="Polar residues" evidence="2">
    <location>
        <begin position="80"/>
        <end position="91"/>
    </location>
</feature>
<dbReference type="Proteomes" id="UP000023758">
    <property type="component" value="Unassembled WGS sequence"/>
</dbReference>
<dbReference type="OrthoDB" id="47330at2759"/>
<dbReference type="Gene3D" id="3.40.50.300">
    <property type="entry name" value="P-loop containing nucleotide triphosphate hydrolases"/>
    <property type="match status" value="1"/>
</dbReference>
<keyword evidence="1" id="KW-0863">Zinc-finger</keyword>
<organism evidence="4">
    <name type="scientific">Trichophyton rubrum CBS 288.86</name>
    <dbReference type="NCBI Taxonomy" id="1215330"/>
    <lineage>
        <taxon>Eukaryota</taxon>
        <taxon>Fungi</taxon>
        <taxon>Dikarya</taxon>
        <taxon>Ascomycota</taxon>
        <taxon>Pezizomycotina</taxon>
        <taxon>Eurotiomycetes</taxon>
        <taxon>Eurotiomycetidae</taxon>
        <taxon>Onygenales</taxon>
        <taxon>Arthrodermataceae</taxon>
        <taxon>Trichophyton</taxon>
    </lineage>
</organism>
<feature type="domain" description="C3H1-type" evidence="3">
    <location>
        <begin position="7"/>
        <end position="35"/>
    </location>
</feature>
<gene>
    <name evidence="4" type="ORF">H103_05794</name>
</gene>
<dbReference type="GO" id="GO:0008270">
    <property type="term" value="F:zinc ion binding"/>
    <property type="evidence" value="ECO:0007669"/>
    <property type="project" value="UniProtKB-KW"/>
</dbReference>
<dbReference type="SUPFAM" id="SSF48403">
    <property type="entry name" value="Ankyrin repeat"/>
    <property type="match status" value="1"/>
</dbReference>
<dbReference type="InterPro" id="IPR000571">
    <property type="entry name" value="Znf_CCCH"/>
</dbReference>
<evidence type="ECO:0000256" key="1">
    <source>
        <dbReference type="PROSITE-ProRule" id="PRU00723"/>
    </source>
</evidence>
<dbReference type="InterPro" id="IPR027417">
    <property type="entry name" value="P-loop_NTPase"/>
</dbReference>
<keyword evidence="1" id="KW-0479">Metal-binding</keyword>
<name>A0A022VY56_TRIRU</name>
<dbReference type="EMBL" id="KK207876">
    <property type="protein sequence ID" value="EZF50986.1"/>
    <property type="molecule type" value="Genomic_DNA"/>
</dbReference>